<dbReference type="Proteomes" id="UP000274033">
    <property type="component" value="Unassembled WGS sequence"/>
</dbReference>
<evidence type="ECO:0000313" key="2">
    <source>
        <dbReference type="Proteomes" id="UP000274033"/>
    </source>
</evidence>
<dbReference type="EMBL" id="RRCT01000008">
    <property type="protein sequence ID" value="RQW74678.1"/>
    <property type="molecule type" value="Genomic_DNA"/>
</dbReference>
<evidence type="ECO:0000313" key="1">
    <source>
        <dbReference type="EMBL" id="RQW74678.1"/>
    </source>
</evidence>
<name>A0A3N9UEQ5_9BACI</name>
<dbReference type="PROSITE" id="PS51257">
    <property type="entry name" value="PROKAR_LIPOPROTEIN"/>
    <property type="match status" value="1"/>
</dbReference>
<proteinExistence type="predicted"/>
<dbReference type="AlphaFoldDB" id="A0A3N9UEQ5"/>
<gene>
    <name evidence="1" type="ORF">EBB45_10650</name>
</gene>
<comment type="caution">
    <text evidence="1">The sequence shown here is derived from an EMBL/GenBank/DDBJ whole genome shotgun (WGS) entry which is preliminary data.</text>
</comment>
<dbReference type="RefSeq" id="WP_124764513.1">
    <property type="nucleotide sequence ID" value="NZ_JAFBDY010000007.1"/>
</dbReference>
<protein>
    <submittedName>
        <fullName evidence="1">Uncharacterized protein</fullName>
    </submittedName>
</protein>
<reference evidence="1 2" key="1">
    <citation type="journal article" date="2013" name="J. Microbiol.">
        <title>Lysinibacillus chungkukjangi sp. nov., isolated from Chungkukjang, Korean fermented soybean food.</title>
        <authorList>
            <person name="Kim S.J."/>
            <person name="Jang Y.H."/>
            <person name="Hamada M."/>
            <person name="Ahn J.H."/>
            <person name="Weon H.Y."/>
            <person name="Suzuki K."/>
            <person name="Whang K.S."/>
            <person name="Kwon S.W."/>
        </authorList>
    </citation>
    <scope>NUCLEOTIDE SEQUENCE [LARGE SCALE GENOMIC DNA]</scope>
    <source>
        <strain evidence="1 2">MCCC 1A12701</strain>
    </source>
</reference>
<accession>A0A3N9UEQ5</accession>
<keyword evidence="2" id="KW-1185">Reference proteome</keyword>
<organism evidence="1 2">
    <name type="scientific">Lysinibacillus composti</name>
    <dbReference type="NCBI Taxonomy" id="720633"/>
    <lineage>
        <taxon>Bacteria</taxon>
        <taxon>Bacillati</taxon>
        <taxon>Bacillota</taxon>
        <taxon>Bacilli</taxon>
        <taxon>Bacillales</taxon>
        <taxon>Bacillaceae</taxon>
        <taxon>Lysinibacillus</taxon>
    </lineage>
</organism>
<sequence>MKKLFILFMVISFALVGCSDSEKTAKQNGSGISVEIGDNDNIRYLNLTLYVDGLFWGSEEVISEENESFQNQGIFWFNTPTFQNIDVEIELIYSENMDGTNSQITNKIDITQAKKWVNIKLNDELQLEILEFK</sequence>
<dbReference type="OrthoDB" id="2973077at2"/>